<feature type="region of interest" description="Disordered" evidence="1">
    <location>
        <begin position="1"/>
        <end position="25"/>
    </location>
</feature>
<keyword evidence="3" id="KW-0489">Methyltransferase</keyword>
<feature type="domain" description="Methyltransferase" evidence="2">
    <location>
        <begin position="90"/>
        <end position="180"/>
    </location>
</feature>
<dbReference type="InterPro" id="IPR029063">
    <property type="entry name" value="SAM-dependent_MTases_sf"/>
</dbReference>
<evidence type="ECO:0000256" key="1">
    <source>
        <dbReference type="SAM" id="MobiDB-lite"/>
    </source>
</evidence>
<name>A0A426U082_9CHLR</name>
<dbReference type="GO" id="GO:0008168">
    <property type="term" value="F:methyltransferase activity"/>
    <property type="evidence" value="ECO:0007669"/>
    <property type="project" value="UniProtKB-KW"/>
</dbReference>
<organism evidence="3 4">
    <name type="scientific">Candidatus Viridilinea halotolerans</name>
    <dbReference type="NCBI Taxonomy" id="2491704"/>
    <lineage>
        <taxon>Bacteria</taxon>
        <taxon>Bacillati</taxon>
        <taxon>Chloroflexota</taxon>
        <taxon>Chloroflexia</taxon>
        <taxon>Chloroflexales</taxon>
        <taxon>Chloroflexineae</taxon>
        <taxon>Oscillochloridaceae</taxon>
        <taxon>Candidatus Viridilinea</taxon>
    </lineage>
</organism>
<dbReference type="GO" id="GO:0032259">
    <property type="term" value="P:methylation"/>
    <property type="evidence" value="ECO:0007669"/>
    <property type="project" value="UniProtKB-KW"/>
</dbReference>
<dbReference type="Gene3D" id="3.40.50.150">
    <property type="entry name" value="Vaccinia Virus protein VP39"/>
    <property type="match status" value="1"/>
</dbReference>
<feature type="compositionally biased region" description="Pro residues" evidence="1">
    <location>
        <begin position="9"/>
        <end position="20"/>
    </location>
</feature>
<evidence type="ECO:0000313" key="4">
    <source>
        <dbReference type="Proteomes" id="UP000280307"/>
    </source>
</evidence>
<dbReference type="Proteomes" id="UP000280307">
    <property type="component" value="Unassembled WGS sequence"/>
</dbReference>
<dbReference type="SUPFAM" id="SSF53335">
    <property type="entry name" value="S-adenosyl-L-methionine-dependent methyltransferases"/>
    <property type="match status" value="1"/>
</dbReference>
<dbReference type="Pfam" id="PF13847">
    <property type="entry name" value="Methyltransf_31"/>
    <property type="match status" value="1"/>
</dbReference>
<gene>
    <name evidence="3" type="ORF">EI684_10425</name>
</gene>
<protein>
    <submittedName>
        <fullName evidence="3">Class I SAM-dependent methyltransferase</fullName>
    </submittedName>
</protein>
<accession>A0A426U082</accession>
<dbReference type="AlphaFoldDB" id="A0A426U082"/>
<sequence>MLAGAEPSPQWPPVSAPPAPVTANGPEAKSNILDAYITTAPSPQVALDLFKGEWSSQLPAPFEHLQAGPVGLFTDVRITWAIERLGGVAGQRVLELGPLEGGHSYILEQAGAAEIVAIEANSRAFLKCLIVRELLGLAHVQFLCGDFVEYLRTTPDRFDAIVASGVLYHMRNPAELIELVAQHSDRVFFWTHYYDKALINASPVLAPKFPASTPTEHAGFKHTLYRQEYQLSLDCSRFCGGGAVHSAWMAREELLDCVRYFGFDQIEIGFEAPTHPNGPCFAFVATRSAH</sequence>
<evidence type="ECO:0000259" key="2">
    <source>
        <dbReference type="Pfam" id="PF13847"/>
    </source>
</evidence>
<evidence type="ECO:0000313" key="3">
    <source>
        <dbReference type="EMBL" id="RRR72214.1"/>
    </source>
</evidence>
<dbReference type="CDD" id="cd02440">
    <property type="entry name" value="AdoMet_MTases"/>
    <property type="match status" value="1"/>
</dbReference>
<dbReference type="EMBL" id="RSAS01000406">
    <property type="protein sequence ID" value="RRR72214.1"/>
    <property type="molecule type" value="Genomic_DNA"/>
</dbReference>
<proteinExistence type="predicted"/>
<dbReference type="InterPro" id="IPR025714">
    <property type="entry name" value="Methyltranfer_dom"/>
</dbReference>
<keyword evidence="3" id="KW-0808">Transferase</keyword>
<reference evidence="3 4" key="1">
    <citation type="submission" date="2018-12" db="EMBL/GenBank/DDBJ databases">
        <title>Genome Sequence of Candidatus Viridilinea halotolerans isolated from saline sulfide-rich spring.</title>
        <authorList>
            <person name="Grouzdev D.S."/>
            <person name="Burganskaya E.I."/>
            <person name="Krutkina M.S."/>
            <person name="Sukhacheva M.V."/>
            <person name="Gorlenko V.M."/>
        </authorList>
    </citation>
    <scope>NUCLEOTIDE SEQUENCE [LARGE SCALE GENOMIC DNA]</scope>
    <source>
        <strain evidence="3">Chok-6</strain>
    </source>
</reference>
<comment type="caution">
    <text evidence="3">The sequence shown here is derived from an EMBL/GenBank/DDBJ whole genome shotgun (WGS) entry which is preliminary data.</text>
</comment>